<dbReference type="EMBL" id="AXCR01000007">
    <property type="protein sequence ID" value="KJR86051.1"/>
    <property type="molecule type" value="Genomic_DNA"/>
</dbReference>
<keyword evidence="3" id="KW-0378">Hydrolase</keyword>
<reference evidence="3 4" key="1">
    <citation type="journal article" date="2014" name="BMC Genomics">
        <title>Comparative genomics of the major fungal agents of human and animal Sporotrichosis: Sporothrix schenckii and Sporothrix brasiliensis.</title>
        <authorList>
            <person name="Teixeira M.M."/>
            <person name="de Almeida L.G."/>
            <person name="Kubitschek-Barreira P."/>
            <person name="Alves F.L."/>
            <person name="Kioshima E.S."/>
            <person name="Abadio A.K."/>
            <person name="Fernandes L."/>
            <person name="Derengowski L.S."/>
            <person name="Ferreira K.S."/>
            <person name="Souza R.C."/>
            <person name="Ruiz J.C."/>
            <person name="de Andrade N.C."/>
            <person name="Paes H.C."/>
            <person name="Nicola A.M."/>
            <person name="Albuquerque P."/>
            <person name="Gerber A.L."/>
            <person name="Martins V.P."/>
            <person name="Peconick L.D."/>
            <person name="Neto A.V."/>
            <person name="Chaucanez C.B."/>
            <person name="Silva P.A."/>
            <person name="Cunha O.L."/>
            <person name="de Oliveira F.F."/>
            <person name="dos Santos T.C."/>
            <person name="Barros A.L."/>
            <person name="Soares M.A."/>
            <person name="de Oliveira L.M."/>
            <person name="Marini M.M."/>
            <person name="Villalobos-Duno H."/>
            <person name="Cunha M.M."/>
            <person name="de Hoog S."/>
            <person name="da Silveira J.F."/>
            <person name="Henrissat B."/>
            <person name="Nino-Vega G.A."/>
            <person name="Cisalpino P.S."/>
            <person name="Mora-Montes H.M."/>
            <person name="Almeida S.R."/>
            <person name="Stajich J.E."/>
            <person name="Lopes-Bezerra L.M."/>
            <person name="Vasconcelos A.T."/>
            <person name="Felipe M.S."/>
        </authorList>
    </citation>
    <scope>NUCLEOTIDE SEQUENCE [LARGE SCALE GENOMIC DNA]</scope>
    <source>
        <strain evidence="3 4">1099-18</strain>
    </source>
</reference>
<dbReference type="InterPro" id="IPR024535">
    <property type="entry name" value="RHGA/B-epi-like_pectate_lyase"/>
</dbReference>
<evidence type="ECO:0000313" key="4">
    <source>
        <dbReference type="Proteomes" id="UP000033710"/>
    </source>
</evidence>
<protein>
    <submittedName>
        <fullName evidence="3">Glycoside hydrolase family 55 protein</fullName>
    </submittedName>
</protein>
<dbReference type="Pfam" id="PF12708">
    <property type="entry name" value="Pect-lyase_RHGA_epim"/>
    <property type="match status" value="2"/>
</dbReference>
<dbReference type="KEGG" id="ssck:SPSK_08401"/>
<dbReference type="InterPro" id="IPR039279">
    <property type="entry name" value="QRT3-like"/>
</dbReference>
<accession>A0A0F2MD33</accession>
<sequence length="792" mass="84423">MAITPAALLASLTLATFWAGLVVAGQLNINRTRYPDVPDYGPRPNPAYMVDNTHNQFHVAPDKGTQDGPVWDCSGSFEAYMTALSQGTVVRCSYDTSSNASIDASLVLPAVSSNTTVPGNASRAAGTNPHNWLASHSGSTRVANASQVGGKIITNMTVNYKTVTKFATDAAAGSSYWLTNLAPLGTQPLAPSGYEFYRDVVADYKADNKGNTDASEAINAAVQDGNRCGKSCSSTSTLDAIIYFPPGTYKICSPVIQFYYTQFIGDAINPPTIKGCSSFKGIALFDTDPYIPEGYMNQNQFFRHIRNFIFDLTDMPSATDDSGQALVPTGLHWQAAQATTLQNLVFNMPVAKSSNNVTHVGIFMENGSGGFVSGLFPMYNNAPWNVLLCDTFNGGAIGWRAGSQQYTARSLTFRNCQQSVQMVWDWGFNWQDIDIDGGTIAFNISGRGGSTSQGTGSVSILDSSISNVPIGVLTNTDNASPNIVLDNVRLTNVQTAVETEKGGSVLTGGTTTIDLWAIGRRYNGSTGSYQTGALTAPRKASNLLVGNSADSANFAKRLLLLGGDAGWRYKNDGTGDQTAAINMFLQKATAAGQVAYFPAGVYQVGGTVFVPTGSRVQGASWSQIQGSGFFFSDRHHPQVMVRVGNKGEVGSVEIVEMLFSVKGATAGAVLMQWNVAAASPGSAAMWDSHFRVGGAAGSDLDAKTCPKNSFNEQCIAASLLFHVTPQANGFFENVWAWAADHDNDLNVDSEPDASVNQVSVYAARGMLIESQGPSWLYGTGSEHSVMYQYQLY</sequence>
<feature type="domain" description="Rhamnogalacturonase A/B/Epimerase-like pectate lyase" evidence="2">
    <location>
        <begin position="201"/>
        <end position="439"/>
    </location>
</feature>
<keyword evidence="1" id="KW-0732">Signal</keyword>
<evidence type="ECO:0000313" key="3">
    <source>
        <dbReference type="EMBL" id="KJR86051.1"/>
    </source>
</evidence>
<dbReference type="Gene3D" id="2.160.20.10">
    <property type="entry name" value="Single-stranded right-handed beta-helix, Pectin lyase-like"/>
    <property type="match status" value="2"/>
</dbReference>
<dbReference type="GO" id="GO:0004650">
    <property type="term" value="F:polygalacturonase activity"/>
    <property type="evidence" value="ECO:0007669"/>
    <property type="project" value="InterPro"/>
</dbReference>
<gene>
    <name evidence="3" type="ORF">SPSK_08401</name>
</gene>
<evidence type="ECO:0000259" key="2">
    <source>
        <dbReference type="Pfam" id="PF12708"/>
    </source>
</evidence>
<dbReference type="AlphaFoldDB" id="A0A0F2MD33"/>
<proteinExistence type="predicted"/>
<dbReference type="InterPro" id="IPR011050">
    <property type="entry name" value="Pectin_lyase_fold/virulence"/>
</dbReference>
<dbReference type="PANTHER" id="PTHR33928:SF2">
    <property type="entry name" value="PECTATE LYASE SUPERFAMILY PROTEIN DOMAIN-CONTAINING PROTEIN-RELATED"/>
    <property type="match status" value="1"/>
</dbReference>
<dbReference type="Proteomes" id="UP000033710">
    <property type="component" value="Unassembled WGS sequence"/>
</dbReference>
<organism evidence="3 4">
    <name type="scientific">Sporothrix schenckii 1099-18</name>
    <dbReference type="NCBI Taxonomy" id="1397361"/>
    <lineage>
        <taxon>Eukaryota</taxon>
        <taxon>Fungi</taxon>
        <taxon>Dikarya</taxon>
        <taxon>Ascomycota</taxon>
        <taxon>Pezizomycotina</taxon>
        <taxon>Sordariomycetes</taxon>
        <taxon>Sordariomycetidae</taxon>
        <taxon>Ophiostomatales</taxon>
        <taxon>Ophiostomataceae</taxon>
        <taxon>Sporothrix</taxon>
    </lineage>
</organism>
<dbReference type="VEuPathDB" id="FungiDB:SPSK_08401"/>
<dbReference type="SUPFAM" id="SSF51126">
    <property type="entry name" value="Pectin lyase-like"/>
    <property type="match status" value="2"/>
</dbReference>
<comment type="caution">
    <text evidence="3">The sequence shown here is derived from an EMBL/GenBank/DDBJ whole genome shotgun (WGS) entry which is preliminary data.</text>
</comment>
<dbReference type="OrthoDB" id="1046782at2759"/>
<feature type="signal peptide" evidence="1">
    <location>
        <begin position="1"/>
        <end position="24"/>
    </location>
</feature>
<dbReference type="PANTHER" id="PTHR33928">
    <property type="entry name" value="POLYGALACTURONASE QRT3"/>
    <property type="match status" value="1"/>
</dbReference>
<name>A0A0F2MD33_SPOSC</name>
<feature type="domain" description="Rhamnogalacturonase A/B/Epimerase-like pectate lyase" evidence="2">
    <location>
        <begin position="570"/>
        <end position="630"/>
    </location>
</feature>
<reference evidence="3 4" key="2">
    <citation type="journal article" date="2015" name="Eukaryot. Cell">
        <title>Asexual propagation of a virulent clone complex in a human and feline outbreak of sporotrichosis.</title>
        <authorList>
            <person name="Teixeira Mde M."/>
            <person name="Rodrigues A.M."/>
            <person name="Tsui C.K."/>
            <person name="de Almeida L.G."/>
            <person name="Van Diepeningen A.D."/>
            <person name="van den Ende B.G."/>
            <person name="Fernandes G.F."/>
            <person name="Kano R."/>
            <person name="Hamelin R.C."/>
            <person name="Lopes-Bezerra L.M."/>
            <person name="Vasconcelos A.T."/>
            <person name="de Hoog S."/>
            <person name="de Camargo Z.P."/>
            <person name="Felipe M.S."/>
        </authorList>
    </citation>
    <scope>NUCLEOTIDE SEQUENCE [LARGE SCALE GENOMIC DNA]</scope>
    <source>
        <strain evidence="3 4">1099-18</strain>
    </source>
</reference>
<evidence type="ECO:0000256" key="1">
    <source>
        <dbReference type="SAM" id="SignalP"/>
    </source>
</evidence>
<feature type="chain" id="PRO_5002454931" evidence="1">
    <location>
        <begin position="25"/>
        <end position="792"/>
    </location>
</feature>
<dbReference type="InterPro" id="IPR012334">
    <property type="entry name" value="Pectin_lyas_fold"/>
</dbReference>
<dbReference type="CDD" id="cd23668">
    <property type="entry name" value="GH55_beta13glucanase-like"/>
    <property type="match status" value="1"/>
</dbReference>
<dbReference type="RefSeq" id="XP_016588727.1">
    <property type="nucleotide sequence ID" value="XM_016734999.1"/>
</dbReference>
<dbReference type="GeneID" id="27670276"/>